<dbReference type="AlphaFoldDB" id="A0A151ANL7"/>
<proteinExistence type="predicted"/>
<evidence type="ECO:0000313" key="2">
    <source>
        <dbReference type="Proteomes" id="UP000075374"/>
    </source>
</evidence>
<comment type="caution">
    <text evidence="1">The sequence shown here is derived from an EMBL/GenBank/DDBJ whole genome shotgun (WGS) entry which is preliminary data.</text>
</comment>
<reference evidence="1 2" key="1">
    <citation type="submission" date="2016-02" db="EMBL/GenBank/DDBJ databases">
        <title>Genome sequence of Clostridium colicanis DSM 13634.</title>
        <authorList>
            <person name="Poehlein A."/>
            <person name="Daniel R."/>
        </authorList>
    </citation>
    <scope>NUCLEOTIDE SEQUENCE [LARGE SCALE GENOMIC DNA]</scope>
    <source>
        <strain evidence="1 2">DSM 13634</strain>
    </source>
</reference>
<dbReference type="EMBL" id="LTBB01000004">
    <property type="protein sequence ID" value="KYH29216.1"/>
    <property type="molecule type" value="Genomic_DNA"/>
</dbReference>
<organism evidence="1 2">
    <name type="scientific">Clostridium colicanis DSM 13634</name>
    <dbReference type="NCBI Taxonomy" id="1121305"/>
    <lineage>
        <taxon>Bacteria</taxon>
        <taxon>Bacillati</taxon>
        <taxon>Bacillota</taxon>
        <taxon>Clostridia</taxon>
        <taxon>Eubacteriales</taxon>
        <taxon>Clostridiaceae</taxon>
        <taxon>Clostridium</taxon>
    </lineage>
</organism>
<keyword evidence="2" id="KW-1185">Reference proteome</keyword>
<dbReference type="RefSeq" id="WP_061857845.1">
    <property type="nucleotide sequence ID" value="NZ_LTBB01000004.1"/>
</dbReference>
<sequence length="81" mass="9208">MEYNWEEAHFNNVFEETYNSLKASIEKGSRYNVENLRDLLNNLYMQHGNNQLGMGEATSICIEAQIAACEALLAEYKGSLT</sequence>
<dbReference type="PATRIC" id="fig|1121305.3.peg.962"/>
<accession>A0A151ANL7</accession>
<protein>
    <submittedName>
        <fullName evidence="1">Uncharacterized protein</fullName>
    </submittedName>
</protein>
<gene>
    <name evidence="1" type="ORF">CLCOL_09490</name>
</gene>
<evidence type="ECO:0000313" key="1">
    <source>
        <dbReference type="EMBL" id="KYH29216.1"/>
    </source>
</evidence>
<name>A0A151ANL7_9CLOT</name>
<dbReference type="Proteomes" id="UP000075374">
    <property type="component" value="Unassembled WGS sequence"/>
</dbReference>